<dbReference type="SUPFAM" id="SSF56801">
    <property type="entry name" value="Acetyl-CoA synthetase-like"/>
    <property type="match status" value="1"/>
</dbReference>
<keyword evidence="3" id="KW-0436">Ligase</keyword>
<dbReference type="EMBL" id="JAAAID010004950">
    <property type="protein sequence ID" value="KAF9991851.1"/>
    <property type="molecule type" value="Genomic_DNA"/>
</dbReference>
<evidence type="ECO:0000256" key="2">
    <source>
        <dbReference type="ARBA" id="ARBA00022553"/>
    </source>
</evidence>
<dbReference type="PROSITE" id="PS00012">
    <property type="entry name" value="PHOSPHOPANTETHEINE"/>
    <property type="match status" value="1"/>
</dbReference>
<dbReference type="InterPro" id="IPR006162">
    <property type="entry name" value="Ppantetheine_attach_site"/>
</dbReference>
<dbReference type="InterPro" id="IPR025110">
    <property type="entry name" value="AMP-bd_C"/>
</dbReference>
<dbReference type="GO" id="GO:0005737">
    <property type="term" value="C:cytoplasm"/>
    <property type="evidence" value="ECO:0007669"/>
    <property type="project" value="TreeGrafter"/>
</dbReference>
<keyword evidence="2" id="KW-0597">Phosphoprotein</keyword>
<feature type="non-terminal residue" evidence="5">
    <location>
        <position position="190"/>
    </location>
</feature>
<keyword evidence="6" id="KW-1185">Reference proteome</keyword>
<dbReference type="Proteomes" id="UP000703661">
    <property type="component" value="Unassembled WGS sequence"/>
</dbReference>
<reference evidence="5" key="1">
    <citation type="journal article" date="2020" name="Fungal Divers.">
        <title>Resolving the Mortierellaceae phylogeny through synthesis of multi-gene phylogenetics and phylogenomics.</title>
        <authorList>
            <person name="Vandepol N."/>
            <person name="Liber J."/>
            <person name="Desiro A."/>
            <person name="Na H."/>
            <person name="Kennedy M."/>
            <person name="Barry K."/>
            <person name="Grigoriev I.V."/>
            <person name="Miller A.N."/>
            <person name="O'Donnell K."/>
            <person name="Stajich J.E."/>
            <person name="Bonito G."/>
        </authorList>
    </citation>
    <scope>NUCLEOTIDE SEQUENCE</scope>
    <source>
        <strain evidence="5">NRRL 2769</strain>
    </source>
</reference>
<evidence type="ECO:0000313" key="6">
    <source>
        <dbReference type="Proteomes" id="UP000703661"/>
    </source>
</evidence>
<dbReference type="AlphaFoldDB" id="A0A9P6MCI8"/>
<dbReference type="PANTHER" id="PTHR45527">
    <property type="entry name" value="NONRIBOSOMAL PEPTIDE SYNTHETASE"/>
    <property type="match status" value="1"/>
</dbReference>
<comment type="caution">
    <text evidence="5">The sequence shown here is derived from an EMBL/GenBank/DDBJ whole genome shotgun (WGS) entry which is preliminary data.</text>
</comment>
<feature type="domain" description="Carrier" evidence="4">
    <location>
        <begin position="78"/>
        <end position="152"/>
    </location>
</feature>
<keyword evidence="1" id="KW-0596">Phosphopantetheine</keyword>
<dbReference type="GO" id="GO:0031177">
    <property type="term" value="F:phosphopantetheine binding"/>
    <property type="evidence" value="ECO:0007669"/>
    <property type="project" value="TreeGrafter"/>
</dbReference>
<proteinExistence type="predicted"/>
<dbReference type="PANTHER" id="PTHR45527:SF1">
    <property type="entry name" value="FATTY ACID SYNTHASE"/>
    <property type="match status" value="1"/>
</dbReference>
<dbReference type="Pfam" id="PF13193">
    <property type="entry name" value="AMP-binding_C"/>
    <property type="match status" value="1"/>
</dbReference>
<dbReference type="GO" id="GO:0044550">
    <property type="term" value="P:secondary metabolite biosynthetic process"/>
    <property type="evidence" value="ECO:0007669"/>
    <property type="project" value="TreeGrafter"/>
</dbReference>
<accession>A0A9P6MCI8</accession>
<dbReference type="InterPro" id="IPR045851">
    <property type="entry name" value="AMP-bd_C_sf"/>
</dbReference>
<feature type="non-terminal residue" evidence="5">
    <location>
        <position position="1"/>
    </location>
</feature>
<dbReference type="PROSITE" id="PS50075">
    <property type="entry name" value="CARRIER"/>
    <property type="match status" value="1"/>
</dbReference>
<dbReference type="InterPro" id="IPR036736">
    <property type="entry name" value="ACP-like_sf"/>
</dbReference>
<evidence type="ECO:0000259" key="4">
    <source>
        <dbReference type="PROSITE" id="PS50075"/>
    </source>
</evidence>
<evidence type="ECO:0000256" key="3">
    <source>
        <dbReference type="ARBA" id="ARBA00022598"/>
    </source>
</evidence>
<organism evidence="5 6">
    <name type="scientific">Entomortierella chlamydospora</name>
    <dbReference type="NCBI Taxonomy" id="101097"/>
    <lineage>
        <taxon>Eukaryota</taxon>
        <taxon>Fungi</taxon>
        <taxon>Fungi incertae sedis</taxon>
        <taxon>Mucoromycota</taxon>
        <taxon>Mortierellomycotina</taxon>
        <taxon>Mortierellomycetes</taxon>
        <taxon>Mortierellales</taxon>
        <taxon>Mortierellaceae</taxon>
        <taxon>Entomortierella</taxon>
    </lineage>
</organism>
<sequence>ITVGEGNSKRLVAYVVAELTEGLVHTLHSHISSKLPEYMIPTAFVRLDMLPLTPNGKLDRRALPKPDVDSFVSQGYEEPQGEIEYTLAGIWSELLKVERVGRNDNFFMLGGHSLLAVQMIEQLRRINMEMSVRTLFNTPTLSALAQSLNKSNATTEAPKNLITRDTTKITPELLPLIDLTQDDIDLIVDQ</sequence>
<dbReference type="Gene3D" id="3.30.300.30">
    <property type="match status" value="1"/>
</dbReference>
<gene>
    <name evidence="5" type="ORF">BGZ80_008851</name>
</gene>
<dbReference type="InterPro" id="IPR009081">
    <property type="entry name" value="PP-bd_ACP"/>
</dbReference>
<dbReference type="Gene3D" id="1.10.1200.10">
    <property type="entry name" value="ACP-like"/>
    <property type="match status" value="1"/>
</dbReference>
<dbReference type="GO" id="GO:0043041">
    <property type="term" value="P:amino acid activation for nonribosomal peptide biosynthetic process"/>
    <property type="evidence" value="ECO:0007669"/>
    <property type="project" value="TreeGrafter"/>
</dbReference>
<evidence type="ECO:0000313" key="5">
    <source>
        <dbReference type="EMBL" id="KAF9991851.1"/>
    </source>
</evidence>
<dbReference type="FunFam" id="1.10.1200.10:FF:000005">
    <property type="entry name" value="Nonribosomal peptide synthetase 1"/>
    <property type="match status" value="1"/>
</dbReference>
<dbReference type="Pfam" id="PF00550">
    <property type="entry name" value="PP-binding"/>
    <property type="match status" value="1"/>
</dbReference>
<name>A0A9P6MCI8_9FUNG</name>
<dbReference type="GO" id="GO:0016874">
    <property type="term" value="F:ligase activity"/>
    <property type="evidence" value="ECO:0007669"/>
    <property type="project" value="UniProtKB-KW"/>
</dbReference>
<protein>
    <recommendedName>
        <fullName evidence="4">Carrier domain-containing protein</fullName>
    </recommendedName>
</protein>
<evidence type="ECO:0000256" key="1">
    <source>
        <dbReference type="ARBA" id="ARBA00022450"/>
    </source>
</evidence>
<dbReference type="SUPFAM" id="SSF47336">
    <property type="entry name" value="ACP-like"/>
    <property type="match status" value="1"/>
</dbReference>